<feature type="transmembrane region" description="Helical" evidence="1">
    <location>
        <begin position="284"/>
        <end position="311"/>
    </location>
</feature>
<dbReference type="PIRSF" id="PIRSF016660">
    <property type="entry name" value="YedI"/>
    <property type="match status" value="1"/>
</dbReference>
<dbReference type="OrthoDB" id="9814178at2"/>
<keyword evidence="1" id="KW-0472">Membrane</keyword>
<dbReference type="InterPro" id="IPR008526">
    <property type="entry name" value="YedI"/>
</dbReference>
<evidence type="ECO:0000313" key="2">
    <source>
        <dbReference type="EMBL" id="SIS90125.1"/>
    </source>
</evidence>
<name>A0A1N7MVG4_9RHOB</name>
<evidence type="ECO:0008006" key="4">
    <source>
        <dbReference type="Google" id="ProtNLM"/>
    </source>
</evidence>
<gene>
    <name evidence="2" type="ORF">SAMN05421795_11071</name>
</gene>
<dbReference type="RefSeq" id="WP_076367547.1">
    <property type="nucleotide sequence ID" value="NZ_FTOM01000010.1"/>
</dbReference>
<keyword evidence="3" id="KW-1185">Reference proteome</keyword>
<dbReference type="PANTHER" id="PTHR30503:SF3">
    <property type="entry name" value="INNER MEMBRANE PROTEIN YEDI"/>
    <property type="match status" value="1"/>
</dbReference>
<dbReference type="Proteomes" id="UP000186098">
    <property type="component" value="Unassembled WGS sequence"/>
</dbReference>
<accession>A0A1N7MVG4</accession>
<feature type="transmembrane region" description="Helical" evidence="1">
    <location>
        <begin position="318"/>
        <end position="338"/>
    </location>
</feature>
<dbReference type="PANTHER" id="PTHR30503">
    <property type="entry name" value="INNER MEMBRANE PROTEIN YEDI"/>
    <property type="match status" value="1"/>
</dbReference>
<dbReference type="EMBL" id="FTOM01000010">
    <property type="protein sequence ID" value="SIS90125.1"/>
    <property type="molecule type" value="Genomic_DNA"/>
</dbReference>
<dbReference type="GO" id="GO:0005886">
    <property type="term" value="C:plasma membrane"/>
    <property type="evidence" value="ECO:0007669"/>
    <property type="project" value="TreeGrafter"/>
</dbReference>
<dbReference type="STRING" id="407234.SAMN05421795_11071"/>
<evidence type="ECO:0000256" key="1">
    <source>
        <dbReference type="SAM" id="Phobius"/>
    </source>
</evidence>
<evidence type="ECO:0000313" key="3">
    <source>
        <dbReference type="Proteomes" id="UP000186098"/>
    </source>
</evidence>
<proteinExistence type="predicted"/>
<feature type="transmembrane region" description="Helical" evidence="1">
    <location>
        <begin position="182"/>
        <end position="208"/>
    </location>
</feature>
<organism evidence="2 3">
    <name type="scientific">Phaeovulum vinaykumarii</name>
    <dbReference type="NCBI Taxonomy" id="407234"/>
    <lineage>
        <taxon>Bacteria</taxon>
        <taxon>Pseudomonadati</taxon>
        <taxon>Pseudomonadota</taxon>
        <taxon>Alphaproteobacteria</taxon>
        <taxon>Rhodobacterales</taxon>
        <taxon>Paracoccaceae</taxon>
        <taxon>Phaeovulum</taxon>
    </lineage>
</organism>
<protein>
    <recommendedName>
        <fullName evidence="4">DUF808 domain-containing protein</fullName>
    </recommendedName>
</protein>
<sequence length="346" mass="35170">MSGLLALLDDVAGIAKIAAASVDDIAGQAVTSLDDMAGQAARAGTKTAGALIDDAAVTPKYVHGFAPARELPIVGKIALGSIRNKIVVLLPLALVLSAFAPWAVMPLLMLGGAYLCFEGAEKVWHLIRPAAAHAHAAAAATAGGDPLRLERAKVAGAVKTDFILSAEIMTISLAALPQGQPVWMQAGALALVAVGVTALVYGGVALIVKADDVGLWLAQRGRFRLTRGVGRGIVRVMPGFMTALMIVGTAAMIWVGGSILIHGLHELAHLPALHGLGLEAPAEWIAQAAAAAAAALPATLAQAGGTVAWIVTAFFDGIFGLAAGFVILPLALGVIAPLTRLFKRGG</sequence>
<keyword evidence="1" id="KW-1133">Transmembrane helix</keyword>
<reference evidence="3" key="1">
    <citation type="submission" date="2017-01" db="EMBL/GenBank/DDBJ databases">
        <authorList>
            <person name="Varghese N."/>
            <person name="Submissions S."/>
        </authorList>
    </citation>
    <scope>NUCLEOTIDE SEQUENCE [LARGE SCALE GENOMIC DNA]</scope>
    <source>
        <strain evidence="3">DSM 18714</strain>
    </source>
</reference>
<keyword evidence="1" id="KW-0812">Transmembrane</keyword>
<feature type="transmembrane region" description="Helical" evidence="1">
    <location>
        <begin position="86"/>
        <end position="105"/>
    </location>
</feature>
<feature type="transmembrane region" description="Helical" evidence="1">
    <location>
        <begin position="240"/>
        <end position="264"/>
    </location>
</feature>
<dbReference type="AlphaFoldDB" id="A0A1N7MVG4"/>
<dbReference type="Pfam" id="PF05661">
    <property type="entry name" value="DUF808"/>
    <property type="match status" value="1"/>
</dbReference>